<comment type="caution">
    <text evidence="1">The sequence shown here is derived from an EMBL/GenBank/DDBJ whole genome shotgun (WGS) entry which is preliminary data.</text>
</comment>
<name>A0A0G1M790_9BACT</name>
<evidence type="ECO:0000313" key="1">
    <source>
        <dbReference type="EMBL" id="KKU04086.1"/>
    </source>
</evidence>
<dbReference type="Proteomes" id="UP000034086">
    <property type="component" value="Unassembled WGS sequence"/>
</dbReference>
<evidence type="ECO:0000313" key="2">
    <source>
        <dbReference type="Proteomes" id="UP000034086"/>
    </source>
</evidence>
<accession>A0A0G1M790</accession>
<reference evidence="1 2" key="1">
    <citation type="journal article" date="2015" name="Nature">
        <title>rRNA introns, odd ribosomes, and small enigmatic genomes across a large radiation of phyla.</title>
        <authorList>
            <person name="Brown C.T."/>
            <person name="Hug L.A."/>
            <person name="Thomas B.C."/>
            <person name="Sharon I."/>
            <person name="Castelle C.J."/>
            <person name="Singh A."/>
            <person name="Wilkins M.J."/>
            <person name="Williams K.H."/>
            <person name="Banfield J.F."/>
        </authorList>
    </citation>
    <scope>NUCLEOTIDE SEQUENCE [LARGE SCALE GENOMIC DNA]</scope>
</reference>
<dbReference type="EMBL" id="LCKQ01000004">
    <property type="protein sequence ID" value="KKU04086.1"/>
    <property type="molecule type" value="Genomic_DNA"/>
</dbReference>
<sequence>MSPCEVEIRSPGSEKWIKFGRLNPGRKPVSFPNIREDQVREIILFECSNDGSETRIFRSGLEIEWESEESRRIVPDLELLQLVKTLKRGESYEMNITTDRGTRAVIRFTHVQPRLCYI</sequence>
<dbReference type="AlphaFoldDB" id="A0A0G1M790"/>
<organism evidence="1 2">
    <name type="scientific">Candidatus Woesebacteria bacterium GW2011_GWE1_45_18</name>
    <dbReference type="NCBI Taxonomy" id="1618598"/>
    <lineage>
        <taxon>Bacteria</taxon>
        <taxon>Candidatus Woeseibacteriota</taxon>
    </lineage>
</organism>
<proteinExistence type="predicted"/>
<protein>
    <submittedName>
        <fullName evidence="1">Uncharacterized protein</fullName>
    </submittedName>
</protein>
<gene>
    <name evidence="1" type="ORF">UX03_C0004G0021</name>
</gene>